<protein>
    <submittedName>
        <fullName evidence="1">Uncharacterized protein</fullName>
    </submittedName>
</protein>
<evidence type="ECO:0000313" key="1">
    <source>
        <dbReference type="EMBL" id="SDD65882.1"/>
    </source>
</evidence>
<reference evidence="2" key="1">
    <citation type="submission" date="2016-10" db="EMBL/GenBank/DDBJ databases">
        <authorList>
            <person name="Varghese N."/>
            <person name="Submissions S."/>
        </authorList>
    </citation>
    <scope>NUCLEOTIDE SEQUENCE [LARGE SCALE GENOMIC DNA]</scope>
    <source>
        <strain evidence="2">DSM 26382</strain>
    </source>
</reference>
<dbReference type="EMBL" id="FMZQ01000025">
    <property type="protein sequence ID" value="SDD65882.1"/>
    <property type="molecule type" value="Genomic_DNA"/>
</dbReference>
<sequence length="285" mass="33356">MHFFYLDESGDTGKNLNDKEQPIFVLAGLSVADKKWNNTKEQLDEITSRYFEGNPPENFELHSHQLLSPKGEGPFTGHPIERRLALVTDLIDLIDDLGHQIHYYAIDKNKMAAEDCQFETIFDPKTPYLLAFEYLITYMNWHVKENLGQSARGMIVLDEKEEHHESIESIIHNRRYKVANNQKVKWIVEFSYPVDSRKNPMIQLSDLVALCIRRFLEIETGYKPNIPDIVKQFYGECFHKIDKRVKSKNIIERNGRRLEHLNTYISGVQSKPSTQWRRAYGLKRG</sequence>
<dbReference type="Proteomes" id="UP000199467">
    <property type="component" value="Unassembled WGS sequence"/>
</dbReference>
<dbReference type="InterPro" id="IPR024524">
    <property type="entry name" value="DUF3800"/>
</dbReference>
<dbReference type="AlphaFoldDB" id="A0A1G6WJ29"/>
<accession>A0A1G6WJ29</accession>
<proteinExistence type="predicted"/>
<name>A0A1G6WJ29_9GAMM</name>
<evidence type="ECO:0000313" key="2">
    <source>
        <dbReference type="Proteomes" id="UP000199467"/>
    </source>
</evidence>
<dbReference type="RefSeq" id="WP_090337673.1">
    <property type="nucleotide sequence ID" value="NZ_FMZQ01000025.1"/>
</dbReference>
<dbReference type="Pfam" id="PF12686">
    <property type="entry name" value="DUF3800"/>
    <property type="match status" value="1"/>
</dbReference>
<keyword evidence="2" id="KW-1185">Reference proteome</keyword>
<organism evidence="1 2">
    <name type="scientific">Ectopseudomonas chengduensis</name>
    <dbReference type="NCBI Taxonomy" id="489632"/>
    <lineage>
        <taxon>Bacteria</taxon>
        <taxon>Pseudomonadati</taxon>
        <taxon>Pseudomonadota</taxon>
        <taxon>Gammaproteobacteria</taxon>
        <taxon>Pseudomonadales</taxon>
        <taxon>Pseudomonadaceae</taxon>
        <taxon>Ectopseudomonas</taxon>
    </lineage>
</organism>
<gene>
    <name evidence="1" type="ORF">SAMN05216576_1252</name>
</gene>